<dbReference type="PANTHER" id="PTHR43123">
    <property type="entry name" value="POLYSACCHARIDE DEACETYLASE-RELATED"/>
    <property type="match status" value="1"/>
</dbReference>
<feature type="non-terminal residue" evidence="2">
    <location>
        <position position="343"/>
    </location>
</feature>
<comment type="caution">
    <text evidence="2">The sequence shown here is derived from an EMBL/GenBank/DDBJ whole genome shotgun (WGS) entry which is preliminary data.</text>
</comment>
<reference evidence="2 3" key="1">
    <citation type="submission" date="2018-05" db="EMBL/GenBank/DDBJ databases">
        <title>Draft genome sequence of Scytalidium lignicola DSM 105466, a ubiquitous saprotrophic fungus.</title>
        <authorList>
            <person name="Buettner E."/>
            <person name="Gebauer A.M."/>
            <person name="Hofrichter M."/>
            <person name="Liers C."/>
            <person name="Kellner H."/>
        </authorList>
    </citation>
    <scope>NUCLEOTIDE SEQUENCE [LARGE SCALE GENOMIC DNA]</scope>
    <source>
        <strain evidence="2 3">DSM 105466</strain>
    </source>
</reference>
<dbReference type="Pfam" id="PF01522">
    <property type="entry name" value="Polysacc_deac_1"/>
    <property type="match status" value="1"/>
</dbReference>
<dbReference type="OrthoDB" id="9970124at2759"/>
<gene>
    <name evidence="2" type="ORF">B7463_g4909</name>
</gene>
<dbReference type="OMA" id="KTEDEHI"/>
<dbReference type="PROSITE" id="PS51677">
    <property type="entry name" value="NODB"/>
    <property type="match status" value="1"/>
</dbReference>
<evidence type="ECO:0000259" key="1">
    <source>
        <dbReference type="PROSITE" id="PS51677"/>
    </source>
</evidence>
<feature type="domain" description="NodB homology" evidence="1">
    <location>
        <begin position="90"/>
        <end position="316"/>
    </location>
</feature>
<dbReference type="PANTHER" id="PTHR43123:SF1">
    <property type="entry name" value="POLYSACCHARIDE DEACETYLASE-RELATED"/>
    <property type="match status" value="1"/>
</dbReference>
<dbReference type="GO" id="GO:0005975">
    <property type="term" value="P:carbohydrate metabolic process"/>
    <property type="evidence" value="ECO:0007669"/>
    <property type="project" value="InterPro"/>
</dbReference>
<dbReference type="Proteomes" id="UP000258309">
    <property type="component" value="Unassembled WGS sequence"/>
</dbReference>
<protein>
    <recommendedName>
        <fullName evidence="1">NodB homology domain-containing protein</fullName>
    </recommendedName>
</protein>
<feature type="non-terminal residue" evidence="2">
    <location>
        <position position="1"/>
    </location>
</feature>
<dbReference type="EMBL" id="NCSJ02000076">
    <property type="protein sequence ID" value="RFU31413.1"/>
    <property type="molecule type" value="Genomic_DNA"/>
</dbReference>
<dbReference type="InterPro" id="IPR011330">
    <property type="entry name" value="Glyco_hydro/deAcase_b/a-brl"/>
</dbReference>
<dbReference type="InterPro" id="IPR002509">
    <property type="entry name" value="NODB_dom"/>
</dbReference>
<keyword evidence="3" id="KW-1185">Reference proteome</keyword>
<name>A0A3E2HE35_SCYLI</name>
<evidence type="ECO:0000313" key="2">
    <source>
        <dbReference type="EMBL" id="RFU31413.1"/>
    </source>
</evidence>
<dbReference type="SUPFAM" id="SSF88713">
    <property type="entry name" value="Glycoside hydrolase/deacetylase"/>
    <property type="match status" value="1"/>
</dbReference>
<dbReference type="STRING" id="5539.A0A3E2HE35"/>
<dbReference type="GO" id="GO:0016810">
    <property type="term" value="F:hydrolase activity, acting on carbon-nitrogen (but not peptide) bonds"/>
    <property type="evidence" value="ECO:0007669"/>
    <property type="project" value="InterPro"/>
</dbReference>
<organism evidence="2 3">
    <name type="scientific">Scytalidium lignicola</name>
    <name type="common">Hyphomycete</name>
    <dbReference type="NCBI Taxonomy" id="5539"/>
    <lineage>
        <taxon>Eukaryota</taxon>
        <taxon>Fungi</taxon>
        <taxon>Dikarya</taxon>
        <taxon>Ascomycota</taxon>
        <taxon>Pezizomycotina</taxon>
        <taxon>Leotiomycetes</taxon>
        <taxon>Leotiomycetes incertae sedis</taxon>
        <taxon>Scytalidium</taxon>
    </lineage>
</organism>
<evidence type="ECO:0000313" key="3">
    <source>
        <dbReference type="Proteomes" id="UP000258309"/>
    </source>
</evidence>
<dbReference type="Gene3D" id="3.20.20.370">
    <property type="entry name" value="Glycoside hydrolase/deacetylase"/>
    <property type="match status" value="1"/>
</dbReference>
<dbReference type="AlphaFoldDB" id="A0A3E2HE35"/>
<proteinExistence type="predicted"/>
<sequence length="343" mass="39278">MADLSQQSGLFSVDQCIEENIPFSGGYRDFEGYKGKYPDPKWPGGAKIAVNVVLNYEEGGEHSLMNGDTRSENFMTELSGMPFRNGLRDLAMESQYEYGTRAGVWRLARMFEEKKIRITVYAVGQSILRSPDAAKNLVRCGHEFTSHGYRWIDHHMMPLAVEKAQIEKAIDAIEKTAGTPPKGWFLGRPSVSTKGLICKVFKERGLELLYSSDAYADDLPWWEAHPIEKGKGLLIIPHSLDTNDQKFISNPGFSNPEDWLKYMKLTFDIMYEEGCAGEPKMMTISLHNRLIGKPARFWALRELLTYIQSHESVWFATREEIARHWMKEHPFDEAKLNKTSHFL</sequence>
<accession>A0A3E2HE35</accession>